<feature type="signal peptide" evidence="2">
    <location>
        <begin position="1"/>
        <end position="20"/>
    </location>
</feature>
<name>A0ABN0Y9S8_9CAUL</name>
<dbReference type="Proteomes" id="UP001500791">
    <property type="component" value="Unassembled WGS sequence"/>
</dbReference>
<keyword evidence="4" id="KW-1185">Reference proteome</keyword>
<evidence type="ECO:0000256" key="1">
    <source>
        <dbReference type="ARBA" id="ARBA00007613"/>
    </source>
</evidence>
<proteinExistence type="inferred from homology"/>
<sequence>MRTRLFSAVLVAFVVFGTHADALAIADSAVEVGVQANTLTLEEAVALALRDNRDLRSLRMYRVLDRFDLFLAHRSYWPTGGVAVSALRRKADNGATSEDLTVSPSVSWHSPIGTSASVNWSRYERLDGAGGGNDGFSASIRQPLLRGAGWDVNMAPLRQAKISAELAYMNEEEAVAGLIDQVTFSYRNLIGAQERLTLSQMALERSRQLLETNQALIDAGRMAAADIVQTQSEVASQEVALLETERSLTTARTQLLNLLALDPSMPIQAQDQVEAEAVELDADQAVAFALSNRRDLKARRLSFEQLELAEKLARNSRLWDVSVVAGYDRFNPVGGGPDLSSHSVGLQLNIPIADFSGRRNVMGAQTALHTAQLAYEGQLDRVEGQVREAVADVQSRWRQLEAANRAKALALRSVEIQQERLRAGRASNFEVLSLQNNLRSADSQALSARIAYLNALTSLDQQLGRTLETWQISLEP</sequence>
<comment type="similarity">
    <text evidence="1">Belongs to the outer membrane factor (OMF) (TC 1.B.17) family.</text>
</comment>
<dbReference type="PANTHER" id="PTHR30203:SF30">
    <property type="entry name" value="OUTER MEMBRANE PROTEIN-RELATED"/>
    <property type="match status" value="1"/>
</dbReference>
<organism evidence="3 4">
    <name type="scientific">Brevundimonas terrae</name>
    <dbReference type="NCBI Taxonomy" id="363631"/>
    <lineage>
        <taxon>Bacteria</taxon>
        <taxon>Pseudomonadati</taxon>
        <taxon>Pseudomonadota</taxon>
        <taxon>Alphaproteobacteria</taxon>
        <taxon>Caulobacterales</taxon>
        <taxon>Caulobacteraceae</taxon>
        <taxon>Brevundimonas</taxon>
    </lineage>
</organism>
<comment type="caution">
    <text evidence="3">The sequence shown here is derived from an EMBL/GenBank/DDBJ whole genome shotgun (WGS) entry which is preliminary data.</text>
</comment>
<dbReference type="Pfam" id="PF02321">
    <property type="entry name" value="OEP"/>
    <property type="match status" value="2"/>
</dbReference>
<evidence type="ECO:0000256" key="2">
    <source>
        <dbReference type="SAM" id="SignalP"/>
    </source>
</evidence>
<accession>A0ABN0Y9S8</accession>
<dbReference type="EMBL" id="BAAAEJ010000006">
    <property type="protein sequence ID" value="GAA0388243.1"/>
    <property type="molecule type" value="Genomic_DNA"/>
</dbReference>
<gene>
    <name evidence="3" type="ORF">GCM10009093_13710</name>
</gene>
<dbReference type="SUPFAM" id="SSF56954">
    <property type="entry name" value="Outer membrane efflux proteins (OEP)"/>
    <property type="match status" value="1"/>
</dbReference>
<dbReference type="InterPro" id="IPR010131">
    <property type="entry name" value="MdtP/NodT-like"/>
</dbReference>
<dbReference type="Gene3D" id="1.20.1600.10">
    <property type="entry name" value="Outer membrane efflux proteins (OEP)"/>
    <property type="match status" value="1"/>
</dbReference>
<feature type="chain" id="PRO_5046102575" evidence="2">
    <location>
        <begin position="21"/>
        <end position="476"/>
    </location>
</feature>
<dbReference type="InterPro" id="IPR003423">
    <property type="entry name" value="OMP_efflux"/>
</dbReference>
<keyword evidence="2" id="KW-0732">Signal</keyword>
<evidence type="ECO:0000313" key="4">
    <source>
        <dbReference type="Proteomes" id="UP001500791"/>
    </source>
</evidence>
<evidence type="ECO:0000313" key="3">
    <source>
        <dbReference type="EMBL" id="GAA0388243.1"/>
    </source>
</evidence>
<reference evidence="3 4" key="1">
    <citation type="journal article" date="2019" name="Int. J. Syst. Evol. Microbiol.">
        <title>The Global Catalogue of Microorganisms (GCM) 10K type strain sequencing project: providing services to taxonomists for standard genome sequencing and annotation.</title>
        <authorList>
            <consortium name="The Broad Institute Genomics Platform"/>
            <consortium name="The Broad Institute Genome Sequencing Center for Infectious Disease"/>
            <person name="Wu L."/>
            <person name="Ma J."/>
        </authorList>
    </citation>
    <scope>NUCLEOTIDE SEQUENCE [LARGE SCALE GENOMIC DNA]</scope>
    <source>
        <strain evidence="3 4">JCM 13476</strain>
    </source>
</reference>
<protein>
    <submittedName>
        <fullName evidence="3">TolC family protein</fullName>
    </submittedName>
</protein>
<dbReference type="PANTHER" id="PTHR30203">
    <property type="entry name" value="OUTER MEMBRANE CATION EFFLUX PROTEIN"/>
    <property type="match status" value="1"/>
</dbReference>